<dbReference type="PANTHER" id="PTHR24394:SF44">
    <property type="entry name" value="ZINC FINGER PROTEIN 271-LIKE"/>
    <property type="match status" value="1"/>
</dbReference>
<evidence type="ECO:0000256" key="7">
    <source>
        <dbReference type="ARBA" id="ARBA00023125"/>
    </source>
</evidence>
<feature type="non-terminal residue" evidence="12">
    <location>
        <position position="1"/>
    </location>
</feature>
<evidence type="ECO:0000256" key="2">
    <source>
        <dbReference type="ARBA" id="ARBA00022723"/>
    </source>
</evidence>
<feature type="domain" description="C2H2-type" evidence="11">
    <location>
        <begin position="412"/>
        <end position="440"/>
    </location>
</feature>
<feature type="domain" description="C2H2-type" evidence="11">
    <location>
        <begin position="298"/>
        <end position="326"/>
    </location>
</feature>
<keyword evidence="8" id="KW-0804">Transcription</keyword>
<keyword evidence="6" id="KW-0805">Transcription regulation</keyword>
<keyword evidence="5" id="KW-0862">Zinc</keyword>
<feature type="domain" description="C2H2-type" evidence="11">
    <location>
        <begin position="355"/>
        <end position="382"/>
    </location>
</feature>
<keyword evidence="4 10" id="KW-0863">Zinc-finger</keyword>
<evidence type="ECO:0000256" key="5">
    <source>
        <dbReference type="ARBA" id="ARBA00022833"/>
    </source>
</evidence>
<comment type="caution">
    <text evidence="12">The sequence shown here is derived from an EMBL/GenBank/DDBJ whole genome shotgun (WGS) entry which is preliminary data.</text>
</comment>
<name>A0AAD7Z7P0_DIPPU</name>
<proteinExistence type="predicted"/>
<keyword evidence="7" id="KW-0238">DNA-binding</keyword>
<dbReference type="PROSITE" id="PS00028">
    <property type="entry name" value="ZINC_FINGER_C2H2_1"/>
    <property type="match status" value="4"/>
</dbReference>
<dbReference type="InterPro" id="IPR013087">
    <property type="entry name" value="Znf_C2H2_type"/>
</dbReference>
<sequence length="463" mass="52529">EQKYVQRLINFYPDPLKRQLLKLSVKLLCILGIMSDDKEKKPVSTGKLSALQIKMEGQEGGETITDIQNYLETFNKEIQGGDQIVQHVTEKTESMFQQVVTTEEAAEEGTYFVDQSGHYYYQASSDQQPVMTVVSGCSILAIPSTGNTTSGESASQMILNAGDAYQTVTIVPSDTNPGEVSYVLIVQQPDDKDDKGDDQDLTVYDFDEGEESAIALESGDEDDKTKIVKILPKKSQTVTQAHMCNYCNYTSPKRYLLSRHMKSHSEERPHKCSVCERGFKTLASLQNHVNTHTGTKPHRCKFCDSAFTTSGELVRHVRYRHTHEKPHKCTECDYASVELSKLKRHMRCHTGERPYQCPHCTYASPDTFKLKRHLRIHTGEKPYECDICHARFTQSNSLKAHKLIHSGDKTVFQCEVCPTTCGRKTDLRIHVQKLHTSDKPLKCKRCGKSFPDRYTYKVDFCSL</sequence>
<dbReference type="InterPro" id="IPR056438">
    <property type="entry name" value="Znf-C2H2_CTCF"/>
</dbReference>
<dbReference type="InterPro" id="IPR036236">
    <property type="entry name" value="Znf_C2H2_sf"/>
</dbReference>
<dbReference type="FunFam" id="3.30.160.60:FF:000255">
    <property type="entry name" value="Zinc finger and AT-hook domain containing"/>
    <property type="match status" value="1"/>
</dbReference>
<dbReference type="EMBL" id="JASPKZ010010039">
    <property type="protein sequence ID" value="KAJ9575295.1"/>
    <property type="molecule type" value="Genomic_DNA"/>
</dbReference>
<keyword evidence="9" id="KW-0539">Nucleus</keyword>
<comment type="subcellular location">
    <subcellularLocation>
        <location evidence="1">Nucleus</location>
    </subcellularLocation>
</comment>
<organism evidence="12 13">
    <name type="scientific">Diploptera punctata</name>
    <name type="common">Pacific beetle cockroach</name>
    <dbReference type="NCBI Taxonomy" id="6984"/>
    <lineage>
        <taxon>Eukaryota</taxon>
        <taxon>Metazoa</taxon>
        <taxon>Ecdysozoa</taxon>
        <taxon>Arthropoda</taxon>
        <taxon>Hexapoda</taxon>
        <taxon>Insecta</taxon>
        <taxon>Pterygota</taxon>
        <taxon>Neoptera</taxon>
        <taxon>Polyneoptera</taxon>
        <taxon>Dictyoptera</taxon>
        <taxon>Blattodea</taxon>
        <taxon>Blaberoidea</taxon>
        <taxon>Blaberidae</taxon>
        <taxon>Diplopterinae</taxon>
        <taxon>Diploptera</taxon>
    </lineage>
</organism>
<dbReference type="GO" id="GO:0005634">
    <property type="term" value="C:nucleus"/>
    <property type="evidence" value="ECO:0007669"/>
    <property type="project" value="UniProtKB-SubCell"/>
</dbReference>
<keyword evidence="2" id="KW-0479">Metal-binding</keyword>
<keyword evidence="3" id="KW-0677">Repeat</keyword>
<reference evidence="12" key="1">
    <citation type="journal article" date="2023" name="IScience">
        <title>Live-bearing cockroach genome reveals convergent evolutionary mechanisms linked to viviparity in insects and beyond.</title>
        <authorList>
            <person name="Fouks B."/>
            <person name="Harrison M.C."/>
            <person name="Mikhailova A.A."/>
            <person name="Marchal E."/>
            <person name="English S."/>
            <person name="Carruthers M."/>
            <person name="Jennings E.C."/>
            <person name="Chiamaka E.L."/>
            <person name="Frigard R.A."/>
            <person name="Pippel M."/>
            <person name="Attardo G.M."/>
            <person name="Benoit J.B."/>
            <person name="Bornberg-Bauer E."/>
            <person name="Tobe S.S."/>
        </authorList>
    </citation>
    <scope>NUCLEOTIDE SEQUENCE</scope>
    <source>
        <strain evidence="12">Stay&amp;Tobe</strain>
    </source>
</reference>
<dbReference type="PANTHER" id="PTHR24394">
    <property type="entry name" value="ZINC FINGER PROTEIN"/>
    <property type="match status" value="1"/>
</dbReference>
<feature type="domain" description="C2H2-type" evidence="11">
    <location>
        <begin position="270"/>
        <end position="297"/>
    </location>
</feature>
<evidence type="ECO:0000256" key="1">
    <source>
        <dbReference type="ARBA" id="ARBA00004123"/>
    </source>
</evidence>
<dbReference type="Pfam" id="PF23611">
    <property type="entry name" value="zf-C2H2_16"/>
    <property type="match status" value="1"/>
</dbReference>
<gene>
    <name evidence="12" type="ORF">L9F63_025756</name>
</gene>
<reference evidence="12" key="2">
    <citation type="submission" date="2023-05" db="EMBL/GenBank/DDBJ databases">
        <authorList>
            <person name="Fouks B."/>
        </authorList>
    </citation>
    <scope>NUCLEOTIDE SEQUENCE</scope>
    <source>
        <strain evidence="12">Stay&amp;Tobe</strain>
        <tissue evidence="12">Testes</tissue>
    </source>
</reference>
<dbReference type="GO" id="GO:0003677">
    <property type="term" value="F:DNA binding"/>
    <property type="evidence" value="ECO:0007669"/>
    <property type="project" value="UniProtKB-KW"/>
</dbReference>
<dbReference type="GO" id="GO:0008270">
    <property type="term" value="F:zinc ion binding"/>
    <property type="evidence" value="ECO:0007669"/>
    <property type="project" value="UniProtKB-KW"/>
</dbReference>
<keyword evidence="13" id="KW-1185">Reference proteome</keyword>
<dbReference type="FunFam" id="3.30.160.60:FF:002321">
    <property type="entry name" value="Putative transcriptional repressor ctcf"/>
    <property type="match status" value="1"/>
</dbReference>
<feature type="domain" description="C2H2-type" evidence="11">
    <location>
        <begin position="327"/>
        <end position="354"/>
    </location>
</feature>
<evidence type="ECO:0000256" key="3">
    <source>
        <dbReference type="ARBA" id="ARBA00022737"/>
    </source>
</evidence>
<dbReference type="SMART" id="SM00355">
    <property type="entry name" value="ZnF_C2H2"/>
    <property type="match status" value="7"/>
</dbReference>
<evidence type="ECO:0000256" key="10">
    <source>
        <dbReference type="PROSITE-ProRule" id="PRU00042"/>
    </source>
</evidence>
<dbReference type="Gene3D" id="3.30.160.60">
    <property type="entry name" value="Classic Zinc Finger"/>
    <property type="match status" value="6"/>
</dbReference>
<dbReference type="FunFam" id="3.30.160.60:FF:000373">
    <property type="entry name" value="Putative transcriptional repressor ctcf"/>
    <property type="match status" value="1"/>
</dbReference>
<dbReference type="Pfam" id="PF00096">
    <property type="entry name" value="zf-C2H2"/>
    <property type="match status" value="4"/>
</dbReference>
<dbReference type="GO" id="GO:0000981">
    <property type="term" value="F:DNA-binding transcription factor activity, RNA polymerase II-specific"/>
    <property type="evidence" value="ECO:0007669"/>
    <property type="project" value="TreeGrafter"/>
</dbReference>
<evidence type="ECO:0000256" key="6">
    <source>
        <dbReference type="ARBA" id="ARBA00023015"/>
    </source>
</evidence>
<feature type="domain" description="C2H2-type" evidence="11">
    <location>
        <begin position="383"/>
        <end position="410"/>
    </location>
</feature>
<dbReference type="AlphaFoldDB" id="A0AAD7Z7P0"/>
<accession>A0AAD7Z7P0</accession>
<protein>
    <recommendedName>
        <fullName evidence="11">C2H2-type domain-containing protein</fullName>
    </recommendedName>
</protein>
<dbReference type="FunFam" id="3.30.160.60:FF:004176">
    <property type="match status" value="1"/>
</dbReference>
<dbReference type="FunFam" id="3.30.160.60:FF:001668">
    <property type="entry name" value="transcriptional repressor CTCF"/>
    <property type="match status" value="1"/>
</dbReference>
<evidence type="ECO:0000313" key="13">
    <source>
        <dbReference type="Proteomes" id="UP001233999"/>
    </source>
</evidence>
<evidence type="ECO:0000313" key="12">
    <source>
        <dbReference type="EMBL" id="KAJ9575295.1"/>
    </source>
</evidence>
<feature type="domain" description="C2H2-type" evidence="11">
    <location>
        <begin position="242"/>
        <end position="269"/>
    </location>
</feature>
<dbReference type="Proteomes" id="UP001233999">
    <property type="component" value="Unassembled WGS sequence"/>
</dbReference>
<evidence type="ECO:0000256" key="9">
    <source>
        <dbReference type="ARBA" id="ARBA00023242"/>
    </source>
</evidence>
<evidence type="ECO:0000259" key="11">
    <source>
        <dbReference type="PROSITE" id="PS50157"/>
    </source>
</evidence>
<evidence type="ECO:0000256" key="4">
    <source>
        <dbReference type="ARBA" id="ARBA00022771"/>
    </source>
</evidence>
<evidence type="ECO:0000256" key="8">
    <source>
        <dbReference type="ARBA" id="ARBA00023163"/>
    </source>
</evidence>
<dbReference type="SUPFAM" id="SSF57667">
    <property type="entry name" value="beta-beta-alpha zinc fingers"/>
    <property type="match status" value="4"/>
</dbReference>
<feature type="non-terminal residue" evidence="12">
    <location>
        <position position="463"/>
    </location>
</feature>
<dbReference type="PROSITE" id="PS50157">
    <property type="entry name" value="ZINC_FINGER_C2H2_2"/>
    <property type="match status" value="7"/>
</dbReference>